<evidence type="ECO:0008006" key="4">
    <source>
        <dbReference type="Google" id="ProtNLM"/>
    </source>
</evidence>
<keyword evidence="3" id="KW-1185">Reference proteome</keyword>
<feature type="signal peptide" evidence="1">
    <location>
        <begin position="1"/>
        <end position="19"/>
    </location>
</feature>
<name>A0ABS5PDM2_9FLAO</name>
<organism evidence="2 3">
    <name type="scientific">Flavobacterium psychroterrae</name>
    <dbReference type="NCBI Taxonomy" id="2133767"/>
    <lineage>
        <taxon>Bacteria</taxon>
        <taxon>Pseudomonadati</taxon>
        <taxon>Bacteroidota</taxon>
        <taxon>Flavobacteriia</taxon>
        <taxon>Flavobacteriales</taxon>
        <taxon>Flavobacteriaceae</taxon>
        <taxon>Flavobacterium</taxon>
    </lineage>
</organism>
<proteinExistence type="predicted"/>
<dbReference type="EMBL" id="JAGYVZ010000014">
    <property type="protein sequence ID" value="MBS7232394.1"/>
    <property type="molecule type" value="Genomic_DNA"/>
</dbReference>
<feature type="chain" id="PRO_5047094472" description="Lipoprotein" evidence="1">
    <location>
        <begin position="20"/>
        <end position="239"/>
    </location>
</feature>
<evidence type="ECO:0000256" key="1">
    <source>
        <dbReference type="SAM" id="SignalP"/>
    </source>
</evidence>
<accession>A0ABS5PDM2</accession>
<protein>
    <recommendedName>
        <fullName evidence="4">Lipoprotein</fullName>
    </recommendedName>
</protein>
<evidence type="ECO:0000313" key="3">
    <source>
        <dbReference type="Proteomes" id="UP000722625"/>
    </source>
</evidence>
<dbReference type="Proteomes" id="UP000722625">
    <property type="component" value="Unassembled WGS sequence"/>
</dbReference>
<comment type="caution">
    <text evidence="2">The sequence shown here is derived from an EMBL/GenBank/DDBJ whole genome shotgun (WGS) entry which is preliminary data.</text>
</comment>
<dbReference type="RefSeq" id="WP_213302198.1">
    <property type="nucleotide sequence ID" value="NZ_JAGYVZ010000014.1"/>
</dbReference>
<dbReference type="PROSITE" id="PS51257">
    <property type="entry name" value="PROKAR_LIPOPROTEIN"/>
    <property type="match status" value="1"/>
</dbReference>
<sequence>MKYISILILLILFTSCHLTETITLNEDGSGHIELSHIRDENSIDQLGRPENPKPEKFRDTMFVFQDYINMYHKNFVKFSKSDQEILLKHANVKLRIKVDPVHREHFYFTTFDFKKVEEIPDLIETFSLSNSLKENNKLINQFFKIKYVFDGSTFKREVTIVDQEKFDRLKKQYEYRERALHNPKLAQSYTLQYNFPRKIKWFSNSNAIISSDKKSLTLEFRLVDCFENPDMTSLEVVLE</sequence>
<evidence type="ECO:0000313" key="2">
    <source>
        <dbReference type="EMBL" id="MBS7232394.1"/>
    </source>
</evidence>
<reference evidence="2 3" key="1">
    <citation type="journal article" date="2018" name="Int. J. Syst. Evol. Microbiol.">
        <title>Flavobacterium chryseum sp. nov. and Flavobacterium psychroterrae sp. nov., novel environmental bacteria isolated from Antarctica.</title>
        <authorList>
            <person name="Kralova S."/>
            <person name="Svec P."/>
            <person name="Busse H.J."/>
            <person name="Stankova E."/>
            <person name="Vaczi P."/>
            <person name="Sedlacek I."/>
        </authorList>
    </citation>
    <scope>NUCLEOTIDE SEQUENCE [LARGE SCALE GENOMIC DNA]</scope>
    <source>
        <strain evidence="2 3">CCM 8827</strain>
    </source>
</reference>
<gene>
    <name evidence="2" type="ORF">KHA90_15340</name>
</gene>
<keyword evidence="1" id="KW-0732">Signal</keyword>